<comment type="caution">
    <text evidence="2">The sequence shown here is derived from an EMBL/GenBank/DDBJ whole genome shotgun (WGS) entry which is preliminary data.</text>
</comment>
<keyword evidence="3" id="KW-1185">Reference proteome</keyword>
<accession>A0ABQ9HTH4</accession>
<protein>
    <submittedName>
        <fullName evidence="2">Uncharacterized protein</fullName>
    </submittedName>
</protein>
<evidence type="ECO:0000313" key="2">
    <source>
        <dbReference type="EMBL" id="KAJ8887527.1"/>
    </source>
</evidence>
<gene>
    <name evidence="2" type="ORF">PR048_013743</name>
</gene>
<sequence>MVARHPANALVEGDSGSGGARGLVANLEPRTFSLRSPAKPRTRVGCKIARWQRQRGHPLEALDWVAGQEDPPVNFASISREIIIHKSIFPTLYKLTYLQEDTINEEVAERLARSHQGEPGSILGLVTGFSHVGIVPDDAVCRRVFSETSRFSRPSFLRSSILTSISLIDSQDLVVKSRPNLFIRRCLVGTRHDFRKSKSNDFCPAVLLSSVPWEAICGRPRRRWMACVKEDLREKQLNENDIWNRAKWKILARNVDPTRTRCTDDVGWTHPLLRSSLWSGWSWKYSAPRLASPYIALRVVIAKHVAFPIFVCLRHATIGPFRLASIGAIVCRVHGNRYFSGAFDELTPAAFGDCPGIRPDGPQANGIRSVDLSSKACAQLKFVISNPRPESCNTGDGVFSASGFQMHMDLSIVMLG</sequence>
<evidence type="ECO:0000256" key="1">
    <source>
        <dbReference type="SAM" id="MobiDB-lite"/>
    </source>
</evidence>
<evidence type="ECO:0000313" key="3">
    <source>
        <dbReference type="Proteomes" id="UP001159363"/>
    </source>
</evidence>
<feature type="region of interest" description="Disordered" evidence="1">
    <location>
        <begin position="1"/>
        <end position="22"/>
    </location>
</feature>
<dbReference type="EMBL" id="JARBHB010000004">
    <property type="protein sequence ID" value="KAJ8887527.1"/>
    <property type="molecule type" value="Genomic_DNA"/>
</dbReference>
<dbReference type="Proteomes" id="UP001159363">
    <property type="component" value="Chromosome X"/>
</dbReference>
<name>A0ABQ9HTH4_9NEOP</name>
<organism evidence="2 3">
    <name type="scientific">Dryococelus australis</name>
    <dbReference type="NCBI Taxonomy" id="614101"/>
    <lineage>
        <taxon>Eukaryota</taxon>
        <taxon>Metazoa</taxon>
        <taxon>Ecdysozoa</taxon>
        <taxon>Arthropoda</taxon>
        <taxon>Hexapoda</taxon>
        <taxon>Insecta</taxon>
        <taxon>Pterygota</taxon>
        <taxon>Neoptera</taxon>
        <taxon>Polyneoptera</taxon>
        <taxon>Phasmatodea</taxon>
        <taxon>Verophasmatodea</taxon>
        <taxon>Anareolatae</taxon>
        <taxon>Phasmatidae</taxon>
        <taxon>Eurycanthinae</taxon>
        <taxon>Dryococelus</taxon>
    </lineage>
</organism>
<reference evidence="2 3" key="1">
    <citation type="submission" date="2023-02" db="EMBL/GenBank/DDBJ databases">
        <title>LHISI_Scaffold_Assembly.</title>
        <authorList>
            <person name="Stuart O.P."/>
            <person name="Cleave R."/>
            <person name="Magrath M.J.L."/>
            <person name="Mikheyev A.S."/>
        </authorList>
    </citation>
    <scope>NUCLEOTIDE SEQUENCE [LARGE SCALE GENOMIC DNA]</scope>
    <source>
        <strain evidence="2">Daus_M_001</strain>
        <tissue evidence="2">Leg muscle</tissue>
    </source>
</reference>
<proteinExistence type="predicted"/>